<evidence type="ECO:0000313" key="1">
    <source>
        <dbReference type="EMBL" id="AGK61378.1"/>
    </source>
</evidence>
<organism evidence="1 2">
    <name type="scientific">Archaeoglobus sulfaticallidus PM70-1</name>
    <dbReference type="NCBI Taxonomy" id="387631"/>
    <lineage>
        <taxon>Archaea</taxon>
        <taxon>Methanobacteriati</taxon>
        <taxon>Methanobacteriota</taxon>
        <taxon>Archaeoglobi</taxon>
        <taxon>Archaeoglobales</taxon>
        <taxon>Archaeoglobaceae</taxon>
        <taxon>Archaeoglobus</taxon>
    </lineage>
</organism>
<dbReference type="HOGENOM" id="CLU_3401497_0_0_2"/>
<sequence>MLKFRWETEFRETEIGGYQRIEMLRNLEKY</sequence>
<name>N0BED7_9EURY</name>
<dbReference type="STRING" id="387631.Asulf_01387"/>
<keyword evidence="2" id="KW-1185">Reference proteome</keyword>
<evidence type="ECO:0000313" key="2">
    <source>
        <dbReference type="Proteomes" id="UP000013307"/>
    </source>
</evidence>
<dbReference type="Proteomes" id="UP000013307">
    <property type="component" value="Chromosome"/>
</dbReference>
<proteinExistence type="predicted"/>
<dbReference type="KEGG" id="ast:Asulf_01387"/>
<accession>N0BED7</accession>
<dbReference type="AlphaFoldDB" id="N0BED7"/>
<gene>
    <name evidence="1" type="ORF">Asulf_01387</name>
</gene>
<reference evidence="1 2" key="1">
    <citation type="journal article" date="2013" name="Genome Announc.">
        <title>Complete Genome Sequence of the Thermophilic and Facultatively Chemolithoautotrophic Sulfate Reducer Archaeoglobus sulfaticallidus Strain PM70-1T.</title>
        <authorList>
            <person name="Stokke R."/>
            <person name="Hocking W.P."/>
            <person name="Steinsbu B.O."/>
            <person name="Steen I.H."/>
        </authorList>
    </citation>
    <scope>NUCLEOTIDE SEQUENCE [LARGE SCALE GENOMIC DNA]</scope>
    <source>
        <strain evidence="1">PM70-1</strain>
    </source>
</reference>
<dbReference type="EMBL" id="CP005290">
    <property type="protein sequence ID" value="AGK61378.1"/>
    <property type="molecule type" value="Genomic_DNA"/>
</dbReference>
<protein>
    <submittedName>
        <fullName evidence="1">Uncharacterized protein</fullName>
    </submittedName>
</protein>